<sequence>MLELDGEMYPVRVRWLWLLHRAMITVGLMIGAGIWAFCAKSFFKLPALWVFGPMVVVIFIGILMALVVVYEYQFRRYQITTDFVSLQEGLFFRTDRTIPINRIQNVDLSQGPFGRWLDLQSVNIFTAGSGASIDSVTSKEAEQLRNLLIAAARKAREDNER</sequence>
<comment type="caution">
    <text evidence="1">The sequence shown here is derived from an EMBL/GenBank/DDBJ whole genome shotgun (WGS) entry which is preliminary data.</text>
</comment>
<dbReference type="Pfam" id="PF03703">
    <property type="entry name" value="bPH_2"/>
    <property type="match status" value="1"/>
</dbReference>
<keyword evidence="2" id="KW-1185">Reference proteome</keyword>
<evidence type="ECO:0000313" key="2">
    <source>
        <dbReference type="Proteomes" id="UP000254912"/>
    </source>
</evidence>
<protein>
    <submittedName>
        <fullName evidence="1">Uncharacterized protein</fullName>
    </submittedName>
</protein>
<dbReference type="AlphaFoldDB" id="A0A288QLN3"/>
<accession>A0A288QLN3</accession>
<dbReference type="GeneID" id="94545628"/>
<dbReference type="PANTHER" id="PTHR34473">
    <property type="entry name" value="UPF0699 TRANSMEMBRANE PROTEIN YDBS"/>
    <property type="match status" value="1"/>
</dbReference>
<dbReference type="InterPro" id="IPR005182">
    <property type="entry name" value="YdbS-like_PH"/>
</dbReference>
<dbReference type="PANTHER" id="PTHR34473:SF2">
    <property type="entry name" value="UPF0699 TRANSMEMBRANE PROTEIN YDBT"/>
    <property type="match status" value="1"/>
</dbReference>
<dbReference type="KEGG" id="wso:WSWS_00419"/>
<gene>
    <name evidence="1" type="ORF">DFP99_0048</name>
</gene>
<name>A0A288QLN3_9LACO</name>
<proteinExistence type="predicted"/>
<dbReference type="EMBL" id="QRAS01000001">
    <property type="protein sequence ID" value="RDL11630.1"/>
    <property type="molecule type" value="Genomic_DNA"/>
</dbReference>
<dbReference type="RefSeq" id="WP_070229704.1">
    <property type="nucleotide sequence ID" value="NZ_BJYO01000002.1"/>
</dbReference>
<organism evidence="1 2">
    <name type="scientific">Weissella soli</name>
    <dbReference type="NCBI Taxonomy" id="155866"/>
    <lineage>
        <taxon>Bacteria</taxon>
        <taxon>Bacillati</taxon>
        <taxon>Bacillota</taxon>
        <taxon>Bacilli</taxon>
        <taxon>Lactobacillales</taxon>
        <taxon>Lactobacillaceae</taxon>
        <taxon>Weissella</taxon>
    </lineage>
</organism>
<reference evidence="1 2" key="1">
    <citation type="submission" date="2018-07" db="EMBL/GenBank/DDBJ databases">
        <title>Genomic Encyclopedia of Type Strains, Phase III (KMG-III): the genomes of soil and plant-associated and newly described type strains.</title>
        <authorList>
            <person name="Whitman W."/>
        </authorList>
    </citation>
    <scope>NUCLEOTIDE SEQUENCE [LARGE SCALE GENOMIC DNA]</scope>
    <source>
        <strain evidence="1 2">CECT 7031</strain>
    </source>
</reference>
<dbReference type="Proteomes" id="UP000254912">
    <property type="component" value="Unassembled WGS sequence"/>
</dbReference>
<evidence type="ECO:0000313" key="1">
    <source>
        <dbReference type="EMBL" id="RDL11630.1"/>
    </source>
</evidence>